<dbReference type="AlphaFoldDB" id="A0A1H4NRP8"/>
<dbReference type="GO" id="GO:0008168">
    <property type="term" value="F:methyltransferase activity"/>
    <property type="evidence" value="ECO:0007669"/>
    <property type="project" value="UniProtKB-KW"/>
</dbReference>
<dbReference type="PRINTS" id="PR00507">
    <property type="entry name" value="N12N6MTFRASE"/>
</dbReference>
<accession>A0A1H4NRP8</accession>
<sequence length="786" mass="85660">MQHSATYSPDDNKLRLYPAHRLDAEDYARVKAAGFKWAPRQELFVKPTWSPGAEDLLIEMCGEIGDEDTALTDRAEQRADRFEGYSEKRLAEAESARKVSDEIAERFYGGQPILVGHHSEKRARKDQERIHSNMRKAVRLWDTSNYWTARAAGAIAHAKYKELPAVRHRRIKGIESDKRKVERQQAETERQLKAWQIVAGINDPEKQRAAGLAVANVGGYWSMSFPLADYPRDPPASQYEGPMGLWSAIDGNVITAAQAAAIAIPSLERSGPRRARWIAHYDNRLAYERAMLAEQIGAEATANPLADRFAFAVGGQVQTSRCDEWLTVLKVNKGANGSVSSMTTTAPTGSRSKRAQWSVESISDYRPPSAENVAAAKSAAKLPPICNYPGEGFREMTEAEWKARPQFSDFPYIGKVKETETHSAHRVRQMPKPGEYWKKVQVYITDAKRVDPPKIAPAPEPTEPAEFVAEYVAPPAVDLDAMLATVGAIIGAPVEREAQDEPEAVAALVPVAPAEEPRRLGDAKAEAQRAGAEIITGLGKFRVGLGQHVTDWCDDEATAWRQFCGLAGVPFEAEPVPADLRPRVLAPVPDTADLPAPTAADSFEAMRAMLKGGGVQVVVAPQLFPTSGELAADVAEAADIRPGQRILEPSAGTGALIEAARNCADGLQVVAVEINAKLSEHLRAAFPGTFVHCGDFLDFDPPAERFDIVLMNPPFENGADIKHITHGRKFLKPRGRLVAICADGPRQRAKLEPMAVEYRPLPAGSFKAAGTMVNTALVVIDGPPPG</sequence>
<feature type="coiled-coil region" evidence="1">
    <location>
        <begin position="171"/>
        <end position="198"/>
    </location>
</feature>
<dbReference type="GO" id="GO:0003676">
    <property type="term" value="F:nucleic acid binding"/>
    <property type="evidence" value="ECO:0007669"/>
    <property type="project" value="InterPro"/>
</dbReference>
<dbReference type="Proteomes" id="UP000198992">
    <property type="component" value="Unassembled WGS sequence"/>
</dbReference>
<gene>
    <name evidence="2" type="ORF">SAMN05444164_0710</name>
</gene>
<protein>
    <submittedName>
        <fullName evidence="2">Ribosomal RNA adenine dimethylase</fullName>
    </submittedName>
</protein>
<dbReference type="EMBL" id="FNTH01000001">
    <property type="protein sequence ID" value="SEB97890.1"/>
    <property type="molecule type" value="Genomic_DNA"/>
</dbReference>
<proteinExistence type="predicted"/>
<dbReference type="SUPFAM" id="SSF53335">
    <property type="entry name" value="S-adenosyl-L-methionine-dependent methyltransferases"/>
    <property type="match status" value="1"/>
</dbReference>
<keyword evidence="2" id="KW-0489">Methyltransferase</keyword>
<name>A0A1H4NRP8_9BRAD</name>
<dbReference type="InterPro" id="IPR002052">
    <property type="entry name" value="DNA_methylase_N6_adenine_CS"/>
</dbReference>
<dbReference type="InterPro" id="IPR021944">
    <property type="entry name" value="DUF3560"/>
</dbReference>
<dbReference type="CDD" id="cd02440">
    <property type="entry name" value="AdoMet_MTases"/>
    <property type="match status" value="1"/>
</dbReference>
<evidence type="ECO:0000313" key="2">
    <source>
        <dbReference type="EMBL" id="SEB97890.1"/>
    </source>
</evidence>
<dbReference type="PROSITE" id="PS00092">
    <property type="entry name" value="N6_MTASE"/>
    <property type="match status" value="1"/>
</dbReference>
<keyword evidence="1" id="KW-0175">Coiled coil</keyword>
<evidence type="ECO:0000313" key="3">
    <source>
        <dbReference type="Proteomes" id="UP000198992"/>
    </source>
</evidence>
<evidence type="ECO:0000256" key="1">
    <source>
        <dbReference type="SAM" id="Coils"/>
    </source>
</evidence>
<dbReference type="GO" id="GO:0032259">
    <property type="term" value="P:methylation"/>
    <property type="evidence" value="ECO:0007669"/>
    <property type="project" value="UniProtKB-KW"/>
</dbReference>
<dbReference type="Gene3D" id="3.40.50.150">
    <property type="entry name" value="Vaccinia Virus protein VP39"/>
    <property type="match status" value="1"/>
</dbReference>
<organism evidence="2 3">
    <name type="scientific">Bradyrhizobium erythrophlei</name>
    <dbReference type="NCBI Taxonomy" id="1437360"/>
    <lineage>
        <taxon>Bacteria</taxon>
        <taxon>Pseudomonadati</taxon>
        <taxon>Pseudomonadota</taxon>
        <taxon>Alphaproteobacteria</taxon>
        <taxon>Hyphomicrobiales</taxon>
        <taxon>Nitrobacteraceae</taxon>
        <taxon>Bradyrhizobium</taxon>
    </lineage>
</organism>
<dbReference type="InterPro" id="IPR029063">
    <property type="entry name" value="SAM-dependent_MTases_sf"/>
</dbReference>
<dbReference type="RefSeq" id="WP_092114286.1">
    <property type="nucleotide sequence ID" value="NZ_FNTH01000001.1"/>
</dbReference>
<reference evidence="2 3" key="1">
    <citation type="submission" date="2016-10" db="EMBL/GenBank/DDBJ databases">
        <authorList>
            <person name="de Groot N.N."/>
        </authorList>
    </citation>
    <scope>NUCLEOTIDE SEQUENCE [LARGE SCALE GENOMIC DNA]</scope>
    <source>
        <strain evidence="2 3">MT12</strain>
    </source>
</reference>
<dbReference type="Pfam" id="PF12083">
    <property type="entry name" value="DUF3560"/>
    <property type="match status" value="1"/>
</dbReference>
<keyword evidence="2" id="KW-0808">Transferase</keyword>